<keyword evidence="3" id="KW-0560">Oxidoreductase</keyword>
<evidence type="ECO:0000259" key="4">
    <source>
        <dbReference type="Pfam" id="PF00881"/>
    </source>
</evidence>
<gene>
    <name evidence="5" type="ORF">B2A_11151</name>
</gene>
<evidence type="ECO:0000256" key="2">
    <source>
        <dbReference type="ARBA" id="ARBA00022643"/>
    </source>
</evidence>
<dbReference type="EMBL" id="AUZZ01008042">
    <property type="protein sequence ID" value="EQD39667.1"/>
    <property type="molecule type" value="Genomic_DNA"/>
</dbReference>
<dbReference type="Gene3D" id="3.40.109.10">
    <property type="entry name" value="NADH Oxidase"/>
    <property type="match status" value="1"/>
</dbReference>
<organism evidence="5">
    <name type="scientific">mine drainage metagenome</name>
    <dbReference type="NCBI Taxonomy" id="410659"/>
    <lineage>
        <taxon>unclassified sequences</taxon>
        <taxon>metagenomes</taxon>
        <taxon>ecological metagenomes</taxon>
    </lineage>
</organism>
<dbReference type="Pfam" id="PF00881">
    <property type="entry name" value="Nitroreductase"/>
    <property type="match status" value="1"/>
</dbReference>
<dbReference type="PANTHER" id="PTHR23026">
    <property type="entry name" value="NADPH NITROREDUCTASE"/>
    <property type="match status" value="1"/>
</dbReference>
<dbReference type="GO" id="GO:0016491">
    <property type="term" value="F:oxidoreductase activity"/>
    <property type="evidence" value="ECO:0007669"/>
    <property type="project" value="UniProtKB-KW"/>
</dbReference>
<dbReference type="SUPFAM" id="SSF55469">
    <property type="entry name" value="FMN-dependent nitroreductase-like"/>
    <property type="match status" value="1"/>
</dbReference>
<accession>T0Z696</accession>
<dbReference type="InterPro" id="IPR029479">
    <property type="entry name" value="Nitroreductase"/>
</dbReference>
<evidence type="ECO:0000256" key="1">
    <source>
        <dbReference type="ARBA" id="ARBA00022630"/>
    </source>
</evidence>
<proteinExistence type="predicted"/>
<dbReference type="AlphaFoldDB" id="T0Z696"/>
<dbReference type="InterPro" id="IPR050627">
    <property type="entry name" value="Nitroreductase/BluB"/>
</dbReference>
<reference evidence="5" key="2">
    <citation type="journal article" date="2014" name="ISME J.">
        <title>Microbial stratification in low pH oxic and suboxic macroscopic growths along an acid mine drainage.</title>
        <authorList>
            <person name="Mendez-Garcia C."/>
            <person name="Mesa V."/>
            <person name="Sprenger R.R."/>
            <person name="Richter M."/>
            <person name="Diez M.S."/>
            <person name="Solano J."/>
            <person name="Bargiela R."/>
            <person name="Golyshina O.V."/>
            <person name="Manteca A."/>
            <person name="Ramos J.L."/>
            <person name="Gallego J.R."/>
            <person name="Llorente I."/>
            <person name="Martins Dos Santos V.A."/>
            <person name="Jensen O.N."/>
            <person name="Pelaez A.I."/>
            <person name="Sanchez J."/>
            <person name="Ferrer M."/>
        </authorList>
    </citation>
    <scope>NUCLEOTIDE SEQUENCE</scope>
</reference>
<evidence type="ECO:0000256" key="3">
    <source>
        <dbReference type="ARBA" id="ARBA00023002"/>
    </source>
</evidence>
<comment type="caution">
    <text evidence="5">The sequence shown here is derived from an EMBL/GenBank/DDBJ whole genome shotgun (WGS) entry which is preliminary data.</text>
</comment>
<keyword evidence="1" id="KW-0285">Flavoprotein</keyword>
<reference evidence="5" key="1">
    <citation type="submission" date="2013-08" db="EMBL/GenBank/DDBJ databases">
        <authorList>
            <person name="Mendez C."/>
            <person name="Richter M."/>
            <person name="Ferrer M."/>
            <person name="Sanchez J."/>
        </authorList>
    </citation>
    <scope>NUCLEOTIDE SEQUENCE</scope>
</reference>
<dbReference type="InterPro" id="IPR000415">
    <property type="entry name" value="Nitroreductase-like"/>
</dbReference>
<protein>
    <submittedName>
        <fullName evidence="5">Cob(II)yrinic acid a,c-diamide reductase</fullName>
    </submittedName>
</protein>
<dbReference type="PANTHER" id="PTHR23026:SF90">
    <property type="entry name" value="IODOTYROSINE DEIODINASE 1"/>
    <property type="match status" value="1"/>
</dbReference>
<keyword evidence="2" id="KW-0288">FMN</keyword>
<sequence>MTESKHHYDERSIEAVYRVIYERRDMRHFLPLPVEPAILRRLLDAAHAAPSVGLSQPWRIVRITSAELRGHIYDLVQQERQRTAEA</sequence>
<feature type="non-terminal residue" evidence="5">
    <location>
        <position position="86"/>
    </location>
</feature>
<name>T0Z696_9ZZZZ</name>
<feature type="domain" description="Nitroreductase" evidence="4">
    <location>
        <begin position="20"/>
        <end position="79"/>
    </location>
</feature>
<evidence type="ECO:0000313" key="5">
    <source>
        <dbReference type="EMBL" id="EQD39667.1"/>
    </source>
</evidence>